<name>A0A1R3WFR3_9RHOB</name>
<feature type="domain" description="Lumazine-binding" evidence="12">
    <location>
        <begin position="96"/>
        <end position="192"/>
    </location>
</feature>
<feature type="repeat" description="Lumazine-binding" evidence="11">
    <location>
        <begin position="96"/>
        <end position="192"/>
    </location>
</feature>
<evidence type="ECO:0000256" key="10">
    <source>
        <dbReference type="NCBIfam" id="TIGR00187"/>
    </source>
</evidence>
<dbReference type="NCBIfam" id="TIGR00187">
    <property type="entry name" value="ribE"/>
    <property type="match status" value="1"/>
</dbReference>
<dbReference type="STRING" id="515897.SAMN05421849_0647"/>
<keyword evidence="9" id="KW-0677">Repeat</keyword>
<evidence type="ECO:0000256" key="6">
    <source>
        <dbReference type="ARBA" id="ARBA00013950"/>
    </source>
</evidence>
<sequence length="198" mass="20886">MFTGIITDVGTIREVEQAGDLRARIGTAYDTAGIDIGASIASDGVCLTVVALGPDWYDVQISAETVSKTNLSGWAPGKRVNLERALRVGDELGGHIVSGHVDGIAEVIELRDEGDSTRVRMRAPKELARFIAPKGSVALNGTSLTVNEVEGEVFGVNVIPHTKEVTTWGGVGTGDLVNLEIDTLARYVARLAEATAES</sequence>
<dbReference type="NCBIfam" id="NF009566">
    <property type="entry name" value="PRK13020.1"/>
    <property type="match status" value="1"/>
</dbReference>
<dbReference type="AlphaFoldDB" id="A0A1R3WFR3"/>
<dbReference type="PROSITE" id="PS51177">
    <property type="entry name" value="LUMAZINE_BIND"/>
    <property type="match status" value="2"/>
</dbReference>
<dbReference type="EC" id="2.5.1.9" evidence="5 10"/>
<dbReference type="GO" id="GO:0004746">
    <property type="term" value="F:riboflavin synthase activity"/>
    <property type="evidence" value="ECO:0007669"/>
    <property type="project" value="UniProtKB-UniRule"/>
</dbReference>
<evidence type="ECO:0000256" key="5">
    <source>
        <dbReference type="ARBA" id="ARBA00012827"/>
    </source>
</evidence>
<evidence type="ECO:0000256" key="11">
    <source>
        <dbReference type="PROSITE-ProRule" id="PRU00524"/>
    </source>
</evidence>
<reference evidence="13 14" key="1">
    <citation type="submission" date="2017-01" db="EMBL/GenBank/DDBJ databases">
        <authorList>
            <person name="Mah S.A."/>
            <person name="Swanson W.J."/>
            <person name="Moy G.W."/>
            <person name="Vacquier V.D."/>
        </authorList>
    </citation>
    <scope>NUCLEOTIDE SEQUENCE [LARGE SCALE GENOMIC DNA]</scope>
    <source>
        <strain evidence="13 14">DSM 21219</strain>
    </source>
</reference>
<evidence type="ECO:0000256" key="9">
    <source>
        <dbReference type="ARBA" id="ARBA00022737"/>
    </source>
</evidence>
<dbReference type="Pfam" id="PF00677">
    <property type="entry name" value="Lum_binding"/>
    <property type="match status" value="2"/>
</dbReference>
<proteinExistence type="predicted"/>
<evidence type="ECO:0000256" key="3">
    <source>
        <dbReference type="ARBA" id="ARBA00004887"/>
    </source>
</evidence>
<feature type="repeat" description="Lumazine-binding" evidence="11">
    <location>
        <begin position="1"/>
        <end position="95"/>
    </location>
</feature>
<comment type="function">
    <text evidence="2">Catalyzes the dismutation of two molecules of 6,7-dimethyl-8-ribityllumazine, resulting in the formation of riboflavin and 5-amino-6-(D-ribitylamino)uracil.</text>
</comment>
<dbReference type="CDD" id="cd00402">
    <property type="entry name" value="Riboflavin_synthase_like"/>
    <property type="match status" value="1"/>
</dbReference>
<dbReference type="RefSeq" id="WP_076647287.1">
    <property type="nucleotide sequence ID" value="NZ_FTPS01000001.1"/>
</dbReference>
<evidence type="ECO:0000259" key="12">
    <source>
        <dbReference type="PROSITE" id="PS51177"/>
    </source>
</evidence>
<dbReference type="InterPro" id="IPR001783">
    <property type="entry name" value="Lumazine-bd"/>
</dbReference>
<dbReference type="FunFam" id="2.40.30.20:FF:000003">
    <property type="entry name" value="Riboflavin synthase, alpha subunit"/>
    <property type="match status" value="1"/>
</dbReference>
<evidence type="ECO:0000256" key="1">
    <source>
        <dbReference type="ARBA" id="ARBA00000968"/>
    </source>
</evidence>
<evidence type="ECO:0000256" key="7">
    <source>
        <dbReference type="ARBA" id="ARBA00022619"/>
    </source>
</evidence>
<keyword evidence="14" id="KW-1185">Reference proteome</keyword>
<dbReference type="InterPro" id="IPR023366">
    <property type="entry name" value="ATP_synth_asu-like_sf"/>
</dbReference>
<evidence type="ECO:0000256" key="8">
    <source>
        <dbReference type="ARBA" id="ARBA00022679"/>
    </source>
</evidence>
<evidence type="ECO:0000313" key="13">
    <source>
        <dbReference type="EMBL" id="SIT77021.1"/>
    </source>
</evidence>
<dbReference type="PIRSF" id="PIRSF000498">
    <property type="entry name" value="Riboflavin_syn_A"/>
    <property type="match status" value="1"/>
</dbReference>
<dbReference type="OrthoDB" id="9788537at2"/>
<dbReference type="NCBIfam" id="NF006767">
    <property type="entry name" value="PRK09289.1"/>
    <property type="match status" value="1"/>
</dbReference>
<keyword evidence="8" id="KW-0808">Transferase</keyword>
<gene>
    <name evidence="13" type="ORF">SAMN05421849_0647</name>
</gene>
<comment type="pathway">
    <text evidence="3">Cofactor biosynthesis; riboflavin biosynthesis; riboflavin from 2-hydroxy-3-oxobutyl phosphate and 5-amino-6-(D-ribitylamino)uracil: step 2/2.</text>
</comment>
<keyword evidence="7" id="KW-0686">Riboflavin biosynthesis</keyword>
<comment type="subunit">
    <text evidence="4">Homotrimer.</text>
</comment>
<comment type="catalytic activity">
    <reaction evidence="1">
        <text>2 6,7-dimethyl-8-(1-D-ribityl)lumazine + H(+) = 5-amino-6-(D-ribitylamino)uracil + riboflavin</text>
        <dbReference type="Rhea" id="RHEA:20772"/>
        <dbReference type="ChEBI" id="CHEBI:15378"/>
        <dbReference type="ChEBI" id="CHEBI:15934"/>
        <dbReference type="ChEBI" id="CHEBI:57986"/>
        <dbReference type="ChEBI" id="CHEBI:58201"/>
        <dbReference type="EC" id="2.5.1.9"/>
    </reaction>
</comment>
<organism evidence="13 14">
    <name type="scientific">Pontibaca methylaminivorans</name>
    <dbReference type="NCBI Taxonomy" id="515897"/>
    <lineage>
        <taxon>Bacteria</taxon>
        <taxon>Pseudomonadati</taxon>
        <taxon>Pseudomonadota</taxon>
        <taxon>Alphaproteobacteria</taxon>
        <taxon>Rhodobacterales</taxon>
        <taxon>Roseobacteraceae</taxon>
        <taxon>Pontibaca</taxon>
    </lineage>
</organism>
<feature type="domain" description="Lumazine-binding" evidence="12">
    <location>
        <begin position="1"/>
        <end position="95"/>
    </location>
</feature>
<evidence type="ECO:0000313" key="14">
    <source>
        <dbReference type="Proteomes" id="UP000192455"/>
    </source>
</evidence>
<dbReference type="FunFam" id="2.40.30.20:FF:000004">
    <property type="entry name" value="Riboflavin synthase, alpha subunit"/>
    <property type="match status" value="1"/>
</dbReference>
<accession>A0A1R3WFR3</accession>
<protein>
    <recommendedName>
        <fullName evidence="6 10">Riboflavin synthase</fullName>
        <ecNumber evidence="5 10">2.5.1.9</ecNumber>
    </recommendedName>
</protein>
<evidence type="ECO:0000256" key="4">
    <source>
        <dbReference type="ARBA" id="ARBA00011233"/>
    </source>
</evidence>
<dbReference type="EMBL" id="FTPS01000001">
    <property type="protein sequence ID" value="SIT77021.1"/>
    <property type="molecule type" value="Genomic_DNA"/>
</dbReference>
<dbReference type="PANTHER" id="PTHR21098">
    <property type="entry name" value="RIBOFLAVIN SYNTHASE ALPHA CHAIN"/>
    <property type="match status" value="1"/>
</dbReference>
<dbReference type="Gene3D" id="2.40.30.20">
    <property type="match status" value="2"/>
</dbReference>
<dbReference type="InterPro" id="IPR026017">
    <property type="entry name" value="Lumazine-bd_dom"/>
</dbReference>
<dbReference type="Proteomes" id="UP000192455">
    <property type="component" value="Unassembled WGS sequence"/>
</dbReference>
<dbReference type="PANTHER" id="PTHR21098:SF12">
    <property type="entry name" value="RIBOFLAVIN SYNTHASE"/>
    <property type="match status" value="1"/>
</dbReference>
<dbReference type="InterPro" id="IPR017938">
    <property type="entry name" value="Riboflavin_synthase-like_b-brl"/>
</dbReference>
<dbReference type="GO" id="GO:0009231">
    <property type="term" value="P:riboflavin biosynthetic process"/>
    <property type="evidence" value="ECO:0007669"/>
    <property type="project" value="UniProtKB-KW"/>
</dbReference>
<dbReference type="SUPFAM" id="SSF63380">
    <property type="entry name" value="Riboflavin synthase domain-like"/>
    <property type="match status" value="2"/>
</dbReference>
<evidence type="ECO:0000256" key="2">
    <source>
        <dbReference type="ARBA" id="ARBA00002803"/>
    </source>
</evidence>